<name>K2KKB6_9GAMM</name>
<keyword evidence="2" id="KW-1185">Reference proteome</keyword>
<reference evidence="1 2" key="1">
    <citation type="journal article" date="2012" name="J. Bacteriol.">
        <title>Genome Sequence of Gallaecimonas xiamenensis Type Strain 3-C-1.</title>
        <authorList>
            <person name="Lai Q."/>
            <person name="Wang L."/>
            <person name="Wang W."/>
            <person name="Shao Z."/>
        </authorList>
    </citation>
    <scope>NUCLEOTIDE SEQUENCE [LARGE SCALE GENOMIC DNA]</scope>
    <source>
        <strain evidence="1 2">3-C-1</strain>
    </source>
</reference>
<proteinExistence type="predicted"/>
<evidence type="ECO:0000313" key="1">
    <source>
        <dbReference type="EMBL" id="EKE77830.1"/>
    </source>
</evidence>
<sequence>MTRPSLLHRYTDLAALLDILSQKRLVLLDPGHWSDKNDVHFMAIYKQKRRLGTLLALCFTSKFETYHHWSVFAPGNSGVCIRFKRHVLERHLGAVPGVRFGDVEYKELQAFDCAQVSLEDIPFLKRFPYRDEKEFRAIFTAEDSQAVKAVPFDLDAIDRIVLSPWLPAPLVATIKTVIRSIDGCQDLKVYQTTLLSNDSWRSKVEEIL</sequence>
<dbReference type="eggNOG" id="ENOG50317JA">
    <property type="taxonomic scope" value="Bacteria"/>
</dbReference>
<accession>K2KKB6</accession>
<dbReference type="EMBL" id="AMRI01000001">
    <property type="protein sequence ID" value="EKE77830.1"/>
    <property type="molecule type" value="Genomic_DNA"/>
</dbReference>
<dbReference type="Proteomes" id="UP000006755">
    <property type="component" value="Unassembled WGS sequence"/>
</dbReference>
<dbReference type="RefSeq" id="WP_008482095.1">
    <property type="nucleotide sequence ID" value="NZ_AMRI01000001.1"/>
</dbReference>
<evidence type="ECO:0008006" key="3">
    <source>
        <dbReference type="Google" id="ProtNLM"/>
    </source>
</evidence>
<evidence type="ECO:0000313" key="2">
    <source>
        <dbReference type="Proteomes" id="UP000006755"/>
    </source>
</evidence>
<dbReference type="AlphaFoldDB" id="K2KKB6"/>
<dbReference type="OrthoDB" id="8446968at2"/>
<dbReference type="STRING" id="745411.B3C1_00180"/>
<comment type="caution">
    <text evidence="1">The sequence shown here is derived from an EMBL/GenBank/DDBJ whole genome shotgun (WGS) entry which is preliminary data.</text>
</comment>
<protein>
    <recommendedName>
        <fullName evidence="3">DUF2971 domain-containing protein</fullName>
    </recommendedName>
</protein>
<organism evidence="1 2">
    <name type="scientific">Gallaecimonas xiamenensis 3-C-1</name>
    <dbReference type="NCBI Taxonomy" id="745411"/>
    <lineage>
        <taxon>Bacteria</taxon>
        <taxon>Pseudomonadati</taxon>
        <taxon>Pseudomonadota</taxon>
        <taxon>Gammaproteobacteria</taxon>
        <taxon>Enterobacterales</taxon>
        <taxon>Gallaecimonadaceae</taxon>
        <taxon>Gallaecimonas</taxon>
    </lineage>
</organism>
<gene>
    <name evidence="1" type="ORF">B3C1_00180</name>
</gene>